<dbReference type="Pfam" id="PF07883">
    <property type="entry name" value="Cupin_2"/>
    <property type="match status" value="1"/>
</dbReference>
<dbReference type="Proteomes" id="UP000050535">
    <property type="component" value="Unassembled WGS sequence"/>
</dbReference>
<protein>
    <recommendedName>
        <fullName evidence="2">Cupin type-2 domain-containing protein</fullName>
    </recommendedName>
</protein>
<keyword evidence="4" id="KW-1185">Reference proteome</keyword>
<dbReference type="Gene3D" id="2.60.120.10">
    <property type="entry name" value="Jelly Rolls"/>
    <property type="match status" value="1"/>
</dbReference>
<evidence type="ECO:0000259" key="2">
    <source>
        <dbReference type="Pfam" id="PF07883"/>
    </source>
</evidence>
<reference evidence="4" key="1">
    <citation type="submission" date="2013-11" db="EMBL/GenBank/DDBJ databases">
        <authorList>
            <person name="Hoang H.T."/>
            <person name="Killian M.L."/>
            <person name="Madson D.M."/>
            <person name="Arruda P.H.E."/>
            <person name="Sun D."/>
            <person name="Schwartz K.J."/>
            <person name="Yoon K."/>
        </authorList>
    </citation>
    <scope>NUCLEOTIDE SEQUENCE [LARGE SCALE GENOMIC DNA]</scope>
    <source>
        <strain evidence="4">CDK2</strain>
    </source>
</reference>
<gene>
    <name evidence="3" type="ORF">SY89_00550</name>
</gene>
<dbReference type="CDD" id="cd02238">
    <property type="entry name" value="cupin_KdgF"/>
    <property type="match status" value="1"/>
</dbReference>
<dbReference type="InterPro" id="IPR011051">
    <property type="entry name" value="RmlC_Cupin_sf"/>
</dbReference>
<feature type="domain" description="Cupin type-2" evidence="2">
    <location>
        <begin position="33"/>
        <end position="102"/>
    </location>
</feature>
<dbReference type="InterPro" id="IPR013096">
    <property type="entry name" value="Cupin_2"/>
</dbReference>
<dbReference type="EMBL" id="LGUC01000001">
    <property type="protein sequence ID" value="KPN29832.1"/>
    <property type="molecule type" value="Genomic_DNA"/>
</dbReference>
<dbReference type="PANTHER" id="PTHR40112:SF1">
    <property type="entry name" value="H2HPP ISOMERASE"/>
    <property type="match status" value="1"/>
</dbReference>
<feature type="region of interest" description="Disordered" evidence="1">
    <location>
        <begin position="87"/>
        <end position="113"/>
    </location>
</feature>
<dbReference type="STRING" id="699431.SY89_00550"/>
<proteinExistence type="predicted"/>
<evidence type="ECO:0000313" key="4">
    <source>
        <dbReference type="Proteomes" id="UP000050535"/>
    </source>
</evidence>
<sequence>MDRYTPDDDDFVEAVDDVHLTVGASGEETSVQHFRIEPGAEVPSHSHHHEQAGLITQGELTFVLEDGEEVTVGAGESYTLLGDEVHGAENRGDEPVVGIDVFAPPRTDPDWAE</sequence>
<dbReference type="OrthoDB" id="114121at2157"/>
<dbReference type="SUPFAM" id="SSF51182">
    <property type="entry name" value="RmlC-like cupins"/>
    <property type="match status" value="1"/>
</dbReference>
<dbReference type="InterPro" id="IPR052535">
    <property type="entry name" value="Bacilysin_H2HPP_isomerase"/>
</dbReference>
<dbReference type="RefSeq" id="WP_054583012.1">
    <property type="nucleotide sequence ID" value="NZ_LGUC01000001.1"/>
</dbReference>
<evidence type="ECO:0000256" key="1">
    <source>
        <dbReference type="SAM" id="MobiDB-lite"/>
    </source>
</evidence>
<evidence type="ECO:0000313" key="3">
    <source>
        <dbReference type="EMBL" id="KPN29832.1"/>
    </source>
</evidence>
<organism evidence="3 4">
    <name type="scientific">Halolamina pelagica</name>
    <dbReference type="NCBI Taxonomy" id="699431"/>
    <lineage>
        <taxon>Archaea</taxon>
        <taxon>Methanobacteriati</taxon>
        <taxon>Methanobacteriota</taxon>
        <taxon>Stenosarchaea group</taxon>
        <taxon>Halobacteria</taxon>
        <taxon>Halobacteriales</taxon>
        <taxon>Haloferacaceae</taxon>
    </lineage>
</organism>
<accession>A0A0P7HZM9</accession>
<name>A0A0P7HZM9_9EURY</name>
<dbReference type="PANTHER" id="PTHR40112">
    <property type="entry name" value="H2HPP ISOMERASE"/>
    <property type="match status" value="1"/>
</dbReference>
<dbReference type="AlphaFoldDB" id="A0A0P7HZM9"/>
<comment type="caution">
    <text evidence="3">The sequence shown here is derived from an EMBL/GenBank/DDBJ whole genome shotgun (WGS) entry which is preliminary data.</text>
</comment>
<dbReference type="InterPro" id="IPR014710">
    <property type="entry name" value="RmlC-like_jellyroll"/>
</dbReference>